<sequence length="388" mass="42494">MAQNNVHTSSSSTSCKFLIVLLFLHSNLLLLIPGVVSVKVTPFPSDPAALSTWESSNILPFSARANDPELDPAIKEAEKSPVTIRVRKDGSGQFKTVTEAVNSIPEQNKKRAIIVIGPGTYVEKIKVPRSKPFVTFYGEKASDMPKLTFNGDAAKYGTVDSSSVITESDYFMAVNIVFENSSPPPDGKRKNAQAVAIRVSGTKSSFFNCKFYGYQDTICDDRGLHFFKDCFIEGTEDFLFGSGTSLYLKTTLHSVAKDKAGVITAQAREKEDDTGYVFVHATIQGSGAGNTVLGRAWKPYAKTIFVYSSMDDSVKPEGWDNHRDVKNEKTVYFAEYQCTGPGASKTGRVKFAKMLTEQEAKPYLDMEYIKGSTWIVAPPAVNTLSAAI</sequence>
<evidence type="ECO:0000313" key="12">
    <source>
        <dbReference type="Proteomes" id="UP001177140"/>
    </source>
</evidence>
<evidence type="ECO:0000313" key="11">
    <source>
        <dbReference type="EMBL" id="MCL7022114.1"/>
    </source>
</evidence>
<evidence type="ECO:0000259" key="10">
    <source>
        <dbReference type="Pfam" id="PF01095"/>
    </source>
</evidence>
<name>A0AA41UVE2_PAPNU</name>
<dbReference type="GO" id="GO:0030599">
    <property type="term" value="F:pectinesterase activity"/>
    <property type="evidence" value="ECO:0007669"/>
    <property type="project" value="UniProtKB-EC"/>
</dbReference>
<evidence type="ECO:0000256" key="5">
    <source>
        <dbReference type="ARBA" id="ARBA00022512"/>
    </source>
</evidence>
<dbReference type="Gene3D" id="2.160.20.10">
    <property type="entry name" value="Single-stranded right-handed beta-helix, Pectin lyase-like"/>
    <property type="match status" value="1"/>
</dbReference>
<comment type="subcellular location">
    <subcellularLocation>
        <location evidence="1">Secreted</location>
        <location evidence="1">Cell wall</location>
    </subcellularLocation>
</comment>
<accession>A0AA41UVE2</accession>
<dbReference type="InterPro" id="IPR011050">
    <property type="entry name" value="Pectin_lyase_fold/virulence"/>
</dbReference>
<dbReference type="GO" id="GO:0045490">
    <property type="term" value="P:pectin catabolic process"/>
    <property type="evidence" value="ECO:0007669"/>
    <property type="project" value="TreeGrafter"/>
</dbReference>
<comment type="similarity">
    <text evidence="3">Belongs to the pectinesterase family.</text>
</comment>
<comment type="caution">
    <text evidence="11">The sequence shown here is derived from an EMBL/GenBank/DDBJ whole genome shotgun (WGS) entry which is preliminary data.</text>
</comment>
<evidence type="ECO:0000256" key="8">
    <source>
        <dbReference type="ARBA" id="ARBA00022801"/>
    </source>
</evidence>
<evidence type="ECO:0000256" key="7">
    <source>
        <dbReference type="ARBA" id="ARBA00022729"/>
    </source>
</evidence>
<dbReference type="SUPFAM" id="SSF51126">
    <property type="entry name" value="Pectin lyase-like"/>
    <property type="match status" value="1"/>
</dbReference>
<keyword evidence="12" id="KW-1185">Reference proteome</keyword>
<evidence type="ECO:0000256" key="9">
    <source>
        <dbReference type="ARBA" id="ARBA00023085"/>
    </source>
</evidence>
<reference evidence="11" key="1">
    <citation type="submission" date="2022-03" db="EMBL/GenBank/DDBJ databases">
        <title>A functionally conserved STORR gene fusion in Papaver species that diverged 16.8 million years ago.</title>
        <authorList>
            <person name="Catania T."/>
        </authorList>
    </citation>
    <scope>NUCLEOTIDE SEQUENCE</scope>
    <source>
        <strain evidence="11">S-191538</strain>
    </source>
</reference>
<dbReference type="InterPro" id="IPR000070">
    <property type="entry name" value="Pectinesterase_cat"/>
</dbReference>
<feature type="domain" description="Pectinesterase catalytic" evidence="10">
    <location>
        <begin position="84"/>
        <end position="371"/>
    </location>
</feature>
<dbReference type="FunFam" id="2.160.20.10:FF:000008">
    <property type="entry name" value="Pectinesterase"/>
    <property type="match status" value="1"/>
</dbReference>
<keyword evidence="6" id="KW-0964">Secreted</keyword>
<dbReference type="EMBL" id="JAJJMA010008224">
    <property type="protein sequence ID" value="MCL7022114.1"/>
    <property type="molecule type" value="Genomic_DNA"/>
</dbReference>
<comment type="pathway">
    <text evidence="2">Glycan metabolism; pectin degradation; 2-dehydro-3-deoxy-D-gluconate from pectin: step 1/5.</text>
</comment>
<gene>
    <name evidence="11" type="ORF">MKW94_020887</name>
</gene>
<dbReference type="PANTHER" id="PTHR31321:SF126">
    <property type="entry name" value="PECTINESTERASE"/>
    <property type="match status" value="1"/>
</dbReference>
<keyword evidence="7" id="KW-0732">Signal</keyword>
<keyword evidence="5" id="KW-0134">Cell wall</keyword>
<dbReference type="EC" id="3.1.1.11" evidence="4"/>
<evidence type="ECO:0000256" key="1">
    <source>
        <dbReference type="ARBA" id="ARBA00004191"/>
    </source>
</evidence>
<protein>
    <recommendedName>
        <fullName evidence="4">pectinesterase</fullName>
        <ecNumber evidence="4">3.1.1.11</ecNumber>
    </recommendedName>
</protein>
<evidence type="ECO:0000256" key="3">
    <source>
        <dbReference type="ARBA" id="ARBA00008891"/>
    </source>
</evidence>
<dbReference type="Proteomes" id="UP001177140">
    <property type="component" value="Unassembled WGS sequence"/>
</dbReference>
<keyword evidence="8" id="KW-0378">Hydrolase</keyword>
<dbReference type="Pfam" id="PF01095">
    <property type="entry name" value="Pectinesterase"/>
    <property type="match status" value="1"/>
</dbReference>
<dbReference type="PANTHER" id="PTHR31321">
    <property type="entry name" value="ACYL-COA THIOESTER HYDROLASE YBHC-RELATED"/>
    <property type="match status" value="1"/>
</dbReference>
<organism evidence="11 12">
    <name type="scientific">Papaver nudicaule</name>
    <name type="common">Iceland poppy</name>
    <dbReference type="NCBI Taxonomy" id="74823"/>
    <lineage>
        <taxon>Eukaryota</taxon>
        <taxon>Viridiplantae</taxon>
        <taxon>Streptophyta</taxon>
        <taxon>Embryophyta</taxon>
        <taxon>Tracheophyta</taxon>
        <taxon>Spermatophyta</taxon>
        <taxon>Magnoliopsida</taxon>
        <taxon>Ranunculales</taxon>
        <taxon>Papaveraceae</taxon>
        <taxon>Papaveroideae</taxon>
        <taxon>Papaver</taxon>
    </lineage>
</organism>
<dbReference type="AlphaFoldDB" id="A0AA41UVE2"/>
<evidence type="ECO:0000256" key="2">
    <source>
        <dbReference type="ARBA" id="ARBA00005184"/>
    </source>
</evidence>
<dbReference type="InterPro" id="IPR012334">
    <property type="entry name" value="Pectin_lyas_fold"/>
</dbReference>
<dbReference type="GO" id="GO:0042545">
    <property type="term" value="P:cell wall modification"/>
    <property type="evidence" value="ECO:0007669"/>
    <property type="project" value="InterPro"/>
</dbReference>
<evidence type="ECO:0000256" key="4">
    <source>
        <dbReference type="ARBA" id="ARBA00013229"/>
    </source>
</evidence>
<keyword evidence="9" id="KW-0063">Aspartyl esterase</keyword>
<evidence type="ECO:0000256" key="6">
    <source>
        <dbReference type="ARBA" id="ARBA00022525"/>
    </source>
</evidence>
<proteinExistence type="inferred from homology"/>